<dbReference type="AlphaFoldDB" id="A0A1H7JSB5"/>
<dbReference type="EMBL" id="FOAW01000003">
    <property type="protein sequence ID" value="SEK77422.1"/>
    <property type="molecule type" value="Genomic_DNA"/>
</dbReference>
<sequence length="162" mass="18014">MTQLPDTMDNIARAERTQDQADRAQRSTETPDAPGRWIDTSRGRLRARLSARGRHPVAWLYSTVTRRRGVGGSTRTPQGANEVLERVAALPICVWTYGYDHESVRHMGPMAQDFAAAFGLGYTDRGIHPVDANGVCMASIQALHRRLMALEAEVTELRKGTR</sequence>
<dbReference type="Proteomes" id="UP000198677">
    <property type="component" value="Unassembled WGS sequence"/>
</dbReference>
<dbReference type="Pfam" id="PF13884">
    <property type="entry name" value="Peptidase_S74"/>
    <property type="match status" value="1"/>
</dbReference>
<reference evidence="4" key="1">
    <citation type="submission" date="2016-10" db="EMBL/GenBank/DDBJ databases">
        <authorList>
            <person name="Varghese N."/>
            <person name="Submissions S."/>
        </authorList>
    </citation>
    <scope>NUCLEOTIDE SEQUENCE [LARGE SCALE GENOMIC DNA]</scope>
    <source>
        <strain evidence="4">DSM 44675</strain>
    </source>
</reference>
<evidence type="ECO:0000313" key="3">
    <source>
        <dbReference type="EMBL" id="SEK77422.1"/>
    </source>
</evidence>
<protein>
    <recommendedName>
        <fullName evidence="2">Peptidase S74 domain-containing protein</fullName>
    </recommendedName>
</protein>
<dbReference type="InterPro" id="IPR030392">
    <property type="entry name" value="S74_ICA"/>
</dbReference>
<evidence type="ECO:0000259" key="2">
    <source>
        <dbReference type="Pfam" id="PF13884"/>
    </source>
</evidence>
<evidence type="ECO:0000256" key="1">
    <source>
        <dbReference type="SAM" id="MobiDB-lite"/>
    </source>
</evidence>
<feature type="compositionally biased region" description="Basic and acidic residues" evidence="1">
    <location>
        <begin position="12"/>
        <end position="26"/>
    </location>
</feature>
<keyword evidence="4" id="KW-1185">Reference proteome</keyword>
<gene>
    <name evidence="3" type="ORF">SAMN05444583_103281</name>
</gene>
<organism evidence="3 4">
    <name type="scientific">Rhodococcus maanshanensis</name>
    <dbReference type="NCBI Taxonomy" id="183556"/>
    <lineage>
        <taxon>Bacteria</taxon>
        <taxon>Bacillati</taxon>
        <taxon>Actinomycetota</taxon>
        <taxon>Actinomycetes</taxon>
        <taxon>Mycobacteriales</taxon>
        <taxon>Nocardiaceae</taxon>
        <taxon>Rhodococcus</taxon>
    </lineage>
</organism>
<feature type="region of interest" description="Disordered" evidence="1">
    <location>
        <begin position="1"/>
        <end position="36"/>
    </location>
</feature>
<name>A0A1H7JSB5_9NOCA</name>
<proteinExistence type="predicted"/>
<accession>A0A1H7JSB5</accession>
<evidence type="ECO:0000313" key="4">
    <source>
        <dbReference type="Proteomes" id="UP000198677"/>
    </source>
</evidence>
<dbReference type="RefSeq" id="WP_245816163.1">
    <property type="nucleotide sequence ID" value="NZ_FOAW01000003.1"/>
</dbReference>
<feature type="domain" description="Peptidase S74" evidence="2">
    <location>
        <begin position="82"/>
        <end position="118"/>
    </location>
</feature>